<dbReference type="InterPro" id="IPR036873">
    <property type="entry name" value="Rhodanese-like_dom_sf"/>
</dbReference>
<dbReference type="Gene3D" id="3.40.250.10">
    <property type="entry name" value="Rhodanese-like domain"/>
    <property type="match status" value="1"/>
</dbReference>
<reference evidence="2 3" key="1">
    <citation type="submission" date="2017-11" db="EMBL/GenBank/DDBJ databases">
        <title>Evolution of Phototrophy in the Chloroflexi Phylum Driven by Horizontal Gene Transfer.</title>
        <authorList>
            <person name="Ward L.M."/>
            <person name="Hemp J."/>
            <person name="Shih P.M."/>
            <person name="Mcglynn S.E."/>
            <person name="Fischer W."/>
        </authorList>
    </citation>
    <scope>NUCLEOTIDE SEQUENCE [LARGE SCALE GENOMIC DNA]</scope>
    <source>
        <strain evidence="2">CP2_2F</strain>
    </source>
</reference>
<dbReference type="SMART" id="SM00450">
    <property type="entry name" value="RHOD"/>
    <property type="match status" value="1"/>
</dbReference>
<dbReference type="EMBL" id="PGTK01000002">
    <property type="protein sequence ID" value="PJF31964.1"/>
    <property type="molecule type" value="Genomic_DNA"/>
</dbReference>
<evidence type="ECO:0000259" key="1">
    <source>
        <dbReference type="PROSITE" id="PS50206"/>
    </source>
</evidence>
<accession>A0A2M8P343</accession>
<evidence type="ECO:0000313" key="3">
    <source>
        <dbReference type="Proteomes" id="UP000228921"/>
    </source>
</evidence>
<gene>
    <name evidence="2" type="ORF">CUN51_03210</name>
</gene>
<dbReference type="PANTHER" id="PTHR43031">
    <property type="entry name" value="FAD-DEPENDENT OXIDOREDUCTASE"/>
    <property type="match status" value="1"/>
</dbReference>
<evidence type="ECO:0000313" key="2">
    <source>
        <dbReference type="EMBL" id="PJF31964.1"/>
    </source>
</evidence>
<comment type="caution">
    <text evidence="2">The sequence shown here is derived from an EMBL/GenBank/DDBJ whole genome shotgun (WGS) entry which is preliminary data.</text>
</comment>
<dbReference type="SUPFAM" id="SSF52821">
    <property type="entry name" value="Rhodanese/Cell cycle control phosphatase"/>
    <property type="match status" value="1"/>
</dbReference>
<protein>
    <recommendedName>
        <fullName evidence="1">Rhodanese domain-containing protein</fullName>
    </recommendedName>
</protein>
<proteinExistence type="predicted"/>
<dbReference type="InterPro" id="IPR001763">
    <property type="entry name" value="Rhodanese-like_dom"/>
</dbReference>
<sequence>MLKELTPKQVQQRLQDGAPLTIIDVREPWELAICRLESALHIPMNDIPDALERIPREGDVVIMCHSGGRSAQVAFWLTMQGFTNVYNMAGGIDRWSVEVDTTVPRY</sequence>
<organism evidence="2 3">
    <name type="scientific">Candidatus Thermofonsia Clade 1 bacterium</name>
    <dbReference type="NCBI Taxonomy" id="2364210"/>
    <lineage>
        <taxon>Bacteria</taxon>
        <taxon>Bacillati</taxon>
        <taxon>Chloroflexota</taxon>
        <taxon>Candidatus Thermofontia</taxon>
        <taxon>Candidatus Thermofonsia Clade 1</taxon>
    </lineage>
</organism>
<dbReference type="Proteomes" id="UP000228921">
    <property type="component" value="Unassembled WGS sequence"/>
</dbReference>
<dbReference type="AlphaFoldDB" id="A0A2M8P343"/>
<feature type="domain" description="Rhodanese" evidence="1">
    <location>
        <begin position="16"/>
        <end position="104"/>
    </location>
</feature>
<name>A0A2M8P343_9CHLR</name>
<dbReference type="PANTHER" id="PTHR43031:SF17">
    <property type="entry name" value="SULFURTRANSFERASE YTWF-RELATED"/>
    <property type="match status" value="1"/>
</dbReference>
<dbReference type="PROSITE" id="PS50206">
    <property type="entry name" value="RHODANESE_3"/>
    <property type="match status" value="1"/>
</dbReference>
<dbReference type="InterPro" id="IPR050229">
    <property type="entry name" value="GlpE_sulfurtransferase"/>
</dbReference>
<dbReference type="Pfam" id="PF00581">
    <property type="entry name" value="Rhodanese"/>
    <property type="match status" value="1"/>
</dbReference>